<comment type="caution">
    <text evidence="2">The sequence shown here is derived from an EMBL/GenBank/DDBJ whole genome shotgun (WGS) entry which is preliminary data.</text>
</comment>
<keyword evidence="3" id="KW-1185">Reference proteome</keyword>
<evidence type="ECO:0000313" key="3">
    <source>
        <dbReference type="Proteomes" id="UP000886653"/>
    </source>
</evidence>
<gene>
    <name evidence="2" type="ORF">CROQUDRAFT_108038</name>
</gene>
<dbReference type="Proteomes" id="UP000886653">
    <property type="component" value="Unassembled WGS sequence"/>
</dbReference>
<accession>A0A9P6NFK5</accession>
<sequence>MDHQSNLFTHPPLHRPCPRQARPNLIRHLGGSCRNAGIGMGDPINLLGSTIPRRAFSCVSTVSNVGETEETQAAHSAGYISSQAEPAPPPSRPSGRQPTTPGGPAHPGPPEVVTRRALKHTHVPSENAETSEHISRLMGRQPWPNATTWSRTPPPPLSSSQKPPASNEYKIYSGEGA</sequence>
<evidence type="ECO:0000313" key="2">
    <source>
        <dbReference type="EMBL" id="KAG0145139.1"/>
    </source>
</evidence>
<evidence type="ECO:0000256" key="1">
    <source>
        <dbReference type="SAM" id="MobiDB-lite"/>
    </source>
</evidence>
<proteinExistence type="predicted"/>
<reference evidence="2" key="1">
    <citation type="submission" date="2013-11" db="EMBL/GenBank/DDBJ databases">
        <title>Genome sequence of the fusiform rust pathogen reveals effectors for host alternation and coevolution with pine.</title>
        <authorList>
            <consortium name="DOE Joint Genome Institute"/>
            <person name="Smith K."/>
            <person name="Pendleton A."/>
            <person name="Kubisiak T."/>
            <person name="Anderson C."/>
            <person name="Salamov A."/>
            <person name="Aerts A."/>
            <person name="Riley R."/>
            <person name="Clum A."/>
            <person name="Lindquist E."/>
            <person name="Ence D."/>
            <person name="Campbell M."/>
            <person name="Kronenberg Z."/>
            <person name="Feau N."/>
            <person name="Dhillon B."/>
            <person name="Hamelin R."/>
            <person name="Burleigh J."/>
            <person name="Smith J."/>
            <person name="Yandell M."/>
            <person name="Nelson C."/>
            <person name="Grigoriev I."/>
            <person name="Davis J."/>
        </authorList>
    </citation>
    <scope>NUCLEOTIDE SEQUENCE</scope>
    <source>
        <strain evidence="2">G11</strain>
    </source>
</reference>
<name>A0A9P6NFK5_9BASI</name>
<feature type="compositionally biased region" description="Polar residues" evidence="1">
    <location>
        <begin position="69"/>
        <end position="84"/>
    </location>
</feature>
<feature type="region of interest" description="Disordered" evidence="1">
    <location>
        <begin position="69"/>
        <end position="177"/>
    </location>
</feature>
<dbReference type="EMBL" id="MU167282">
    <property type="protein sequence ID" value="KAG0145139.1"/>
    <property type="molecule type" value="Genomic_DNA"/>
</dbReference>
<protein>
    <submittedName>
        <fullName evidence="2">Uncharacterized protein</fullName>
    </submittedName>
</protein>
<feature type="region of interest" description="Disordered" evidence="1">
    <location>
        <begin position="1"/>
        <end position="21"/>
    </location>
</feature>
<organism evidence="2 3">
    <name type="scientific">Cronartium quercuum f. sp. fusiforme G11</name>
    <dbReference type="NCBI Taxonomy" id="708437"/>
    <lineage>
        <taxon>Eukaryota</taxon>
        <taxon>Fungi</taxon>
        <taxon>Dikarya</taxon>
        <taxon>Basidiomycota</taxon>
        <taxon>Pucciniomycotina</taxon>
        <taxon>Pucciniomycetes</taxon>
        <taxon>Pucciniales</taxon>
        <taxon>Coleosporiaceae</taxon>
        <taxon>Cronartium</taxon>
    </lineage>
</organism>
<dbReference type="AlphaFoldDB" id="A0A9P6NFK5"/>